<sequence>MPLLGVSPMGMIFVPCYKGYSHKPEYASPEDMANGVKGSEDARGGHCLVNWRRVNRSKALGGLGIKDLQCFNRALRLKWLWTRWKDPNRPWAGFKVNCTEAEMDLFRACTQLSLGDGNRISFWHDRWLQGQMPKQIALLCFKLVWRKNLKALQGNSWMRGLRRMSTDQELRQFVQLWRDIQNLQLSPQPDSITWRLSSSGEYTVKLAYDAQFIGSYSNHQWKKVWKAKVESKCRM</sequence>
<proteinExistence type="predicted"/>
<evidence type="ECO:0000313" key="2">
    <source>
        <dbReference type="Proteomes" id="UP001341281"/>
    </source>
</evidence>
<dbReference type="PANTHER" id="PTHR36617">
    <property type="entry name" value="PROTEIN, PUTATIVE-RELATED"/>
    <property type="match status" value="1"/>
</dbReference>
<protein>
    <submittedName>
        <fullName evidence="1">Uncharacterized protein</fullName>
    </submittedName>
</protein>
<dbReference type="Gene3D" id="3.40.630.10">
    <property type="entry name" value="Zn peptidases"/>
    <property type="match status" value="1"/>
</dbReference>
<gene>
    <name evidence="1" type="ORF">U9M48_037331</name>
</gene>
<reference evidence="1 2" key="1">
    <citation type="submission" date="2024-02" db="EMBL/GenBank/DDBJ databases">
        <title>High-quality chromosome-scale genome assembly of Pensacola bahiagrass (Paspalum notatum Flugge var. saurae).</title>
        <authorList>
            <person name="Vega J.M."/>
            <person name="Podio M."/>
            <person name="Orjuela J."/>
            <person name="Siena L.A."/>
            <person name="Pessino S.C."/>
            <person name="Combes M.C."/>
            <person name="Mariac C."/>
            <person name="Albertini E."/>
            <person name="Pupilli F."/>
            <person name="Ortiz J.P.A."/>
            <person name="Leblanc O."/>
        </authorList>
    </citation>
    <scope>NUCLEOTIDE SEQUENCE [LARGE SCALE GENOMIC DNA]</scope>
    <source>
        <strain evidence="1">R1</strain>
        <tissue evidence="1">Leaf</tissue>
    </source>
</reference>
<organism evidence="1 2">
    <name type="scientific">Paspalum notatum var. saurae</name>
    <dbReference type="NCBI Taxonomy" id="547442"/>
    <lineage>
        <taxon>Eukaryota</taxon>
        <taxon>Viridiplantae</taxon>
        <taxon>Streptophyta</taxon>
        <taxon>Embryophyta</taxon>
        <taxon>Tracheophyta</taxon>
        <taxon>Spermatophyta</taxon>
        <taxon>Magnoliopsida</taxon>
        <taxon>Liliopsida</taxon>
        <taxon>Poales</taxon>
        <taxon>Poaceae</taxon>
        <taxon>PACMAD clade</taxon>
        <taxon>Panicoideae</taxon>
        <taxon>Andropogonodae</taxon>
        <taxon>Paspaleae</taxon>
        <taxon>Paspalinae</taxon>
        <taxon>Paspalum</taxon>
    </lineage>
</organism>
<keyword evidence="2" id="KW-1185">Reference proteome</keyword>
<dbReference type="PANTHER" id="PTHR36617:SF17">
    <property type="entry name" value="OS01G0114800 PROTEIN"/>
    <property type="match status" value="1"/>
</dbReference>
<evidence type="ECO:0000313" key="1">
    <source>
        <dbReference type="EMBL" id="WVZ91118.1"/>
    </source>
</evidence>
<accession>A0AAQ3UGV2</accession>
<name>A0AAQ3UGV2_PASNO</name>
<dbReference type="AlphaFoldDB" id="A0AAQ3UGV2"/>
<dbReference type="SUPFAM" id="SSF53187">
    <property type="entry name" value="Zn-dependent exopeptidases"/>
    <property type="match status" value="1"/>
</dbReference>
<dbReference type="EMBL" id="CP144752">
    <property type="protein sequence ID" value="WVZ91118.1"/>
    <property type="molecule type" value="Genomic_DNA"/>
</dbReference>
<dbReference type="Proteomes" id="UP001341281">
    <property type="component" value="Chromosome 08"/>
</dbReference>